<dbReference type="EMBL" id="HAED01020143">
    <property type="protein sequence ID" value="SBR06665.1"/>
    <property type="molecule type" value="Transcribed_RNA"/>
</dbReference>
<sequence>INKHIPENATYTSHHIQNEMIETLAKMVLKKIKDNHDKAAFAGFCIKSDGTRDRCGESVSHG</sequence>
<dbReference type="AlphaFoldDB" id="A0A1A8JCW2"/>
<organism evidence="1">
    <name type="scientific">Nothobranchius kuhntae</name>
    <name type="common">Beira killifish</name>
    <dbReference type="NCBI Taxonomy" id="321403"/>
    <lineage>
        <taxon>Eukaryota</taxon>
        <taxon>Metazoa</taxon>
        <taxon>Chordata</taxon>
        <taxon>Craniata</taxon>
        <taxon>Vertebrata</taxon>
        <taxon>Euteleostomi</taxon>
        <taxon>Actinopterygii</taxon>
        <taxon>Neopterygii</taxon>
        <taxon>Teleostei</taxon>
        <taxon>Neoteleostei</taxon>
        <taxon>Acanthomorphata</taxon>
        <taxon>Ovalentaria</taxon>
        <taxon>Atherinomorphae</taxon>
        <taxon>Cyprinodontiformes</taxon>
        <taxon>Nothobranchiidae</taxon>
        <taxon>Nothobranchius</taxon>
    </lineage>
</organism>
<name>A0A1A8JCW2_NOTKU</name>
<feature type="non-terminal residue" evidence="1">
    <location>
        <position position="62"/>
    </location>
</feature>
<reference evidence="1" key="2">
    <citation type="submission" date="2016-06" db="EMBL/GenBank/DDBJ databases">
        <title>The genome of a short-lived fish provides insights into sex chromosome evolution and the genetic control of aging.</title>
        <authorList>
            <person name="Reichwald K."/>
            <person name="Felder M."/>
            <person name="Petzold A."/>
            <person name="Koch P."/>
            <person name="Groth M."/>
            <person name="Platzer M."/>
        </authorList>
    </citation>
    <scope>NUCLEOTIDE SEQUENCE</scope>
    <source>
        <tissue evidence="1">Brain</tissue>
    </source>
</reference>
<protein>
    <submittedName>
        <fullName evidence="1">Uncharacterized protein</fullName>
    </submittedName>
</protein>
<evidence type="ECO:0000313" key="1">
    <source>
        <dbReference type="EMBL" id="SBR06665.1"/>
    </source>
</evidence>
<reference evidence="1" key="1">
    <citation type="submission" date="2016-05" db="EMBL/GenBank/DDBJ databases">
        <authorList>
            <person name="Lavstsen T."/>
            <person name="Jespersen J.S."/>
        </authorList>
    </citation>
    <scope>NUCLEOTIDE SEQUENCE</scope>
    <source>
        <tissue evidence="1">Brain</tissue>
    </source>
</reference>
<accession>A0A1A8JCW2</accession>
<feature type="non-terminal residue" evidence="1">
    <location>
        <position position="1"/>
    </location>
</feature>
<gene>
    <name evidence="1" type="primary">BX547930.1</name>
</gene>
<proteinExistence type="predicted"/>